<dbReference type="SUPFAM" id="SSF75005">
    <property type="entry name" value="Arabinanase/levansucrase/invertase"/>
    <property type="match status" value="1"/>
</dbReference>
<gene>
    <name evidence="1" type="ORF">Daura_20285</name>
</gene>
<dbReference type="KEGG" id="daur:Daura_20285"/>
<evidence type="ECO:0000313" key="2">
    <source>
        <dbReference type="Proteomes" id="UP001058003"/>
    </source>
</evidence>
<reference evidence="1" key="1">
    <citation type="submission" date="2021-04" db="EMBL/GenBank/DDBJ databases">
        <title>Dactylosporangium aurantiacum NRRL B-8018 full assembly.</title>
        <authorList>
            <person name="Hartkoorn R.C."/>
            <person name="Beaudoing E."/>
            <person name="Hot D."/>
        </authorList>
    </citation>
    <scope>NUCLEOTIDE SEQUENCE</scope>
    <source>
        <strain evidence="1">NRRL B-8018</strain>
    </source>
</reference>
<dbReference type="RefSeq" id="WP_033361706.1">
    <property type="nucleotide sequence ID" value="NZ_CP073767.1"/>
</dbReference>
<dbReference type="EMBL" id="CP073767">
    <property type="protein sequence ID" value="UWZ58304.1"/>
    <property type="molecule type" value="Genomic_DNA"/>
</dbReference>
<organism evidence="1 2">
    <name type="scientific">Dactylosporangium aurantiacum</name>
    <dbReference type="NCBI Taxonomy" id="35754"/>
    <lineage>
        <taxon>Bacteria</taxon>
        <taxon>Bacillati</taxon>
        <taxon>Actinomycetota</taxon>
        <taxon>Actinomycetes</taxon>
        <taxon>Micromonosporales</taxon>
        <taxon>Micromonosporaceae</taxon>
        <taxon>Dactylosporangium</taxon>
    </lineage>
</organism>
<dbReference type="InterPro" id="IPR023296">
    <property type="entry name" value="Glyco_hydro_beta-prop_sf"/>
</dbReference>
<keyword evidence="2" id="KW-1185">Reference proteome</keyword>
<dbReference type="AlphaFoldDB" id="A0A9Q9ILE4"/>
<evidence type="ECO:0000313" key="1">
    <source>
        <dbReference type="EMBL" id="UWZ58304.1"/>
    </source>
</evidence>
<dbReference type="OrthoDB" id="251398at2"/>
<sequence>MDLHDSELVAAPPVTGTQRWAGAPAAVLDADGTVLLLYRTRGDGDALVLARSADGVRFAPVFELTAEALGVAMVERSALVRTGGGWRLYPSYSPADGAPWRIGLLEAAHVTGLPGAALRELTFGGPLETVKDPVVHRTAGGWAAWVCVHPLDVPGADDRMYTRHLTSVDGIGWASHGTVLAGRPGQWDARGARLTCVLPDGSGFYDGRRTREENWFERCGRAVPAGDGPRLVAVGAEPVADVRYLEILTLPGGGRRAYFEARRPDGAHELRTALLPDRDNP</sequence>
<proteinExistence type="predicted"/>
<protein>
    <submittedName>
        <fullName evidence="1">Uncharacterized protein</fullName>
    </submittedName>
</protein>
<name>A0A9Q9ILE4_9ACTN</name>
<accession>A0A9Q9ILE4</accession>
<dbReference type="Gene3D" id="2.115.10.20">
    <property type="entry name" value="Glycosyl hydrolase domain, family 43"/>
    <property type="match status" value="1"/>
</dbReference>
<dbReference type="Proteomes" id="UP001058003">
    <property type="component" value="Chromosome"/>
</dbReference>